<dbReference type="GO" id="GO:0006865">
    <property type="term" value="P:amino acid transport"/>
    <property type="evidence" value="ECO:0007669"/>
    <property type="project" value="UniProtKB-KW"/>
</dbReference>
<dbReference type="PROSITE" id="PS00211">
    <property type="entry name" value="ABC_TRANSPORTER_1"/>
    <property type="match status" value="1"/>
</dbReference>
<dbReference type="PANTHER" id="PTHR42798:SF7">
    <property type="entry name" value="ALPHA-D-RIBOSE 1-METHYLPHOSPHONATE 5-TRIPHOSPHATE SYNTHASE SUBUNIT PHNL"/>
    <property type="match status" value="1"/>
</dbReference>
<comment type="caution">
    <text evidence="7">The sequence shown here is derived from an EMBL/GenBank/DDBJ whole genome shotgun (WGS) entry which is preliminary data.</text>
</comment>
<dbReference type="OrthoDB" id="9791546at2"/>
<keyword evidence="2" id="KW-0813">Transport</keyword>
<evidence type="ECO:0000256" key="2">
    <source>
        <dbReference type="ARBA" id="ARBA00022448"/>
    </source>
</evidence>
<keyword evidence="3" id="KW-0547">Nucleotide-binding</keyword>
<dbReference type="SUPFAM" id="SSF52540">
    <property type="entry name" value="P-loop containing nucleoside triphosphate hydrolases"/>
    <property type="match status" value="1"/>
</dbReference>
<comment type="similarity">
    <text evidence="1">Belongs to the ABC transporter superfamily.</text>
</comment>
<name>A0A4P5P9C1_9ENTE</name>
<feature type="domain" description="ABC transporter" evidence="6">
    <location>
        <begin position="5"/>
        <end position="244"/>
    </location>
</feature>
<dbReference type="GO" id="GO:0098796">
    <property type="term" value="C:membrane protein complex"/>
    <property type="evidence" value="ECO:0007669"/>
    <property type="project" value="UniProtKB-ARBA"/>
</dbReference>
<dbReference type="GO" id="GO:0005524">
    <property type="term" value="F:ATP binding"/>
    <property type="evidence" value="ECO:0007669"/>
    <property type="project" value="UniProtKB-KW"/>
</dbReference>
<dbReference type="InterPro" id="IPR017911">
    <property type="entry name" value="MacB-like_ATP-bd"/>
</dbReference>
<evidence type="ECO:0000259" key="6">
    <source>
        <dbReference type="PROSITE" id="PS50893"/>
    </source>
</evidence>
<dbReference type="RefSeq" id="WP_146622593.1">
    <property type="nucleotide sequence ID" value="NZ_BJCC01000015.1"/>
</dbReference>
<protein>
    <submittedName>
        <fullName evidence="7">ABC transporter ATP-binding protein</fullName>
    </submittedName>
</protein>
<evidence type="ECO:0000256" key="5">
    <source>
        <dbReference type="ARBA" id="ARBA00022970"/>
    </source>
</evidence>
<evidence type="ECO:0000256" key="1">
    <source>
        <dbReference type="ARBA" id="ARBA00005417"/>
    </source>
</evidence>
<dbReference type="InterPro" id="IPR003439">
    <property type="entry name" value="ABC_transporter-like_ATP-bd"/>
</dbReference>
<keyword evidence="8" id="KW-1185">Reference proteome</keyword>
<dbReference type="GO" id="GO:0016887">
    <property type="term" value="F:ATP hydrolysis activity"/>
    <property type="evidence" value="ECO:0007669"/>
    <property type="project" value="InterPro"/>
</dbReference>
<dbReference type="PROSITE" id="PS50893">
    <property type="entry name" value="ABC_TRANSPORTER_2"/>
    <property type="match status" value="1"/>
</dbReference>
<keyword evidence="4 7" id="KW-0067">ATP-binding</keyword>
<dbReference type="FunFam" id="3.40.50.300:FF:000032">
    <property type="entry name" value="Export ABC transporter ATP-binding protein"/>
    <property type="match status" value="1"/>
</dbReference>
<dbReference type="Pfam" id="PF00005">
    <property type="entry name" value="ABC_tran"/>
    <property type="match status" value="1"/>
</dbReference>
<dbReference type="InterPro" id="IPR003593">
    <property type="entry name" value="AAA+_ATPase"/>
</dbReference>
<dbReference type="GO" id="GO:0022857">
    <property type="term" value="F:transmembrane transporter activity"/>
    <property type="evidence" value="ECO:0007669"/>
    <property type="project" value="UniProtKB-ARBA"/>
</dbReference>
<accession>A0A4P5P9C1</accession>
<evidence type="ECO:0000313" key="7">
    <source>
        <dbReference type="EMBL" id="GCF94156.1"/>
    </source>
</evidence>
<dbReference type="AlphaFoldDB" id="A0A4P5P9C1"/>
<dbReference type="CDD" id="cd03255">
    <property type="entry name" value="ABC_MJ0796_LolCDE_FtsE"/>
    <property type="match status" value="1"/>
</dbReference>
<proteinExistence type="inferred from homology"/>
<sequence length="252" mass="27970">MKTMIKGIDISKFFGEGIERVQVLNQVDLQVKQGEFVSIMGASGSGKSTLLYAISGMDSVDTGEIVFDDHPLQMMSERELADLRRKDMGFVFQQPTLLKNLSLLDNILLPSLNDKKRNQQELEKQAHMLMERVGIAELKERRITQVSGGQLQRAGICRALMSRPSVVFGDEPTGALNSKAAQEILDILSKINQEGTTVVLVTHDAKVAAQSERVLLMADGRIVDELVLGSFSGQQLERRMERINQKMLAAEI</sequence>
<dbReference type="Proteomes" id="UP000290567">
    <property type="component" value="Unassembled WGS sequence"/>
</dbReference>
<keyword evidence="5" id="KW-0029">Amino-acid transport</keyword>
<dbReference type="InterPro" id="IPR017871">
    <property type="entry name" value="ABC_transporter-like_CS"/>
</dbReference>
<gene>
    <name evidence="7" type="ORF">NRIC_20470</name>
</gene>
<organism evidence="7 8">
    <name type="scientific">Enterococcus florum</name>
    <dbReference type="NCBI Taxonomy" id="2480627"/>
    <lineage>
        <taxon>Bacteria</taxon>
        <taxon>Bacillati</taxon>
        <taxon>Bacillota</taxon>
        <taxon>Bacilli</taxon>
        <taxon>Lactobacillales</taxon>
        <taxon>Enterococcaceae</taxon>
        <taxon>Enterococcus</taxon>
    </lineage>
</organism>
<evidence type="ECO:0000256" key="4">
    <source>
        <dbReference type="ARBA" id="ARBA00022840"/>
    </source>
</evidence>
<evidence type="ECO:0000256" key="3">
    <source>
        <dbReference type="ARBA" id="ARBA00022741"/>
    </source>
</evidence>
<dbReference type="SMART" id="SM00382">
    <property type="entry name" value="AAA"/>
    <property type="match status" value="1"/>
</dbReference>
<evidence type="ECO:0000313" key="8">
    <source>
        <dbReference type="Proteomes" id="UP000290567"/>
    </source>
</evidence>
<dbReference type="PANTHER" id="PTHR42798">
    <property type="entry name" value="LIPOPROTEIN-RELEASING SYSTEM ATP-BINDING PROTEIN LOLD"/>
    <property type="match status" value="1"/>
</dbReference>
<dbReference type="InterPro" id="IPR027417">
    <property type="entry name" value="P-loop_NTPase"/>
</dbReference>
<reference evidence="8" key="1">
    <citation type="submission" date="2019-02" db="EMBL/GenBank/DDBJ databases">
        <title>Draft genome sequence of Enterococcus sp. Gos25-1.</title>
        <authorList>
            <person name="Tanaka N."/>
            <person name="Shiwa Y."/>
            <person name="Fujita N."/>
        </authorList>
    </citation>
    <scope>NUCLEOTIDE SEQUENCE [LARGE SCALE GENOMIC DNA]</scope>
    <source>
        <strain evidence="8">Gos25-1</strain>
    </source>
</reference>
<dbReference type="EMBL" id="BJCC01000015">
    <property type="protein sequence ID" value="GCF94156.1"/>
    <property type="molecule type" value="Genomic_DNA"/>
</dbReference>
<dbReference type="Gene3D" id="3.40.50.300">
    <property type="entry name" value="P-loop containing nucleotide triphosphate hydrolases"/>
    <property type="match status" value="1"/>
</dbReference>